<name>A0ABM9PHE4_9FLAO</name>
<dbReference type="EMBL" id="CAXJRC010000003">
    <property type="protein sequence ID" value="CAL2105024.1"/>
    <property type="molecule type" value="Genomic_DNA"/>
</dbReference>
<comment type="caution">
    <text evidence="1">The sequence shown here is derived from an EMBL/GenBank/DDBJ whole genome shotgun (WGS) entry which is preliminary data.</text>
</comment>
<evidence type="ECO:0000313" key="2">
    <source>
        <dbReference type="Proteomes" id="UP001497602"/>
    </source>
</evidence>
<accession>A0ABM9PHE4</accession>
<dbReference type="Gene3D" id="2.40.160.20">
    <property type="match status" value="1"/>
</dbReference>
<keyword evidence="2" id="KW-1185">Reference proteome</keyword>
<protein>
    <submittedName>
        <fullName evidence="1">Outer membrane protein with beta-barrel domain</fullName>
    </submittedName>
</protein>
<reference evidence="1 2" key="1">
    <citation type="submission" date="2024-05" db="EMBL/GenBank/DDBJ databases">
        <authorList>
            <person name="Duchaud E."/>
        </authorList>
    </citation>
    <scope>NUCLEOTIDE SEQUENCE [LARGE SCALE GENOMIC DNA]</scope>
    <source>
        <strain evidence="1">Ena-SAMPLE-TAB-13-05-2024-13:56:06:370-140305</strain>
    </source>
</reference>
<dbReference type="RefSeq" id="WP_348736786.1">
    <property type="nucleotide sequence ID" value="NZ_CAXJRC010000003.1"/>
</dbReference>
<organism evidence="1 2">
    <name type="scientific">Tenacibaculum vairaonense</name>
    <dbReference type="NCBI Taxonomy" id="3137860"/>
    <lineage>
        <taxon>Bacteria</taxon>
        <taxon>Pseudomonadati</taxon>
        <taxon>Bacteroidota</taxon>
        <taxon>Flavobacteriia</taxon>
        <taxon>Flavobacteriales</taxon>
        <taxon>Flavobacteriaceae</taxon>
        <taxon>Tenacibaculum</taxon>
    </lineage>
</organism>
<proteinExistence type="predicted"/>
<dbReference type="SUPFAM" id="SSF56925">
    <property type="entry name" value="OMPA-like"/>
    <property type="match status" value="1"/>
</dbReference>
<sequence length="220" mass="24751">MKKLFLIAMILTLGIVNGQEKNSKKIITKDSWFISGGFTINSENEKINSNLGNNSPDVNKFGFGIAPETGIFIDDNLAIGLGIGYSYSKNQNVNDYNRNDKAHVFSFSPFIKKYFSVSKNLLLSVKGELTYSSIKSKSEFRDYNSFNYRTYRTNGNSFDIGIRPGLSYFVSKSIALEANLGFLGYKTTSFENDSDNENITNKFDFNINASNIVFGITFYM</sequence>
<evidence type="ECO:0000313" key="1">
    <source>
        <dbReference type="EMBL" id="CAL2105024.1"/>
    </source>
</evidence>
<dbReference type="Proteomes" id="UP001497602">
    <property type="component" value="Unassembled WGS sequence"/>
</dbReference>
<gene>
    <name evidence="1" type="ORF">T190115A13A_120019</name>
</gene>
<dbReference type="InterPro" id="IPR011250">
    <property type="entry name" value="OMP/PagP_B-barrel"/>
</dbReference>